<sequence length="52" mass="5251">MLVSTAPSNVVQEETSDESARLLGCCTGDGQFCVNTAQCQARGAGVCGAPCN</sequence>
<dbReference type="Proteomes" id="UP000009026">
    <property type="component" value="Chromosome"/>
</dbReference>
<dbReference type="AlphaFoldDB" id="A0A0H4WVH4"/>
<keyword evidence="2" id="KW-1185">Reference proteome</keyword>
<dbReference type="PATRIC" id="fig|1297742.4.peg.3771"/>
<organism evidence="1 2">
    <name type="scientific">Pseudomyxococcus hansupus</name>
    <dbReference type="NCBI Taxonomy" id="1297742"/>
    <lineage>
        <taxon>Bacteria</taxon>
        <taxon>Pseudomonadati</taxon>
        <taxon>Myxococcota</taxon>
        <taxon>Myxococcia</taxon>
        <taxon>Myxococcales</taxon>
        <taxon>Cystobacterineae</taxon>
        <taxon>Myxococcaceae</taxon>
        <taxon>Pseudomyxococcus</taxon>
    </lineage>
</organism>
<name>A0A0H4WVH4_9BACT</name>
<evidence type="ECO:0000313" key="1">
    <source>
        <dbReference type="EMBL" id="AKQ66819.1"/>
    </source>
</evidence>
<dbReference type="EMBL" id="CP012109">
    <property type="protein sequence ID" value="AKQ66819.1"/>
    <property type="molecule type" value="Genomic_DNA"/>
</dbReference>
<evidence type="ECO:0000313" key="2">
    <source>
        <dbReference type="Proteomes" id="UP000009026"/>
    </source>
</evidence>
<protein>
    <submittedName>
        <fullName evidence="1">Uncharacterized protein</fullName>
    </submittedName>
</protein>
<gene>
    <name evidence="1" type="ORF">A176_003731</name>
</gene>
<reference evidence="1 2" key="1">
    <citation type="journal article" date="2016" name="PLoS ONE">
        <title>Complete Genome Sequence and Comparative Genomics of a Novel Myxobacterium Myxococcus hansupus.</title>
        <authorList>
            <person name="Sharma G."/>
            <person name="Narwani T."/>
            <person name="Subramanian S."/>
        </authorList>
    </citation>
    <scope>NUCLEOTIDE SEQUENCE [LARGE SCALE GENOMIC DNA]</scope>
    <source>
        <strain evidence="2">mixupus</strain>
    </source>
</reference>
<accession>A0A0H4WVH4</accession>
<dbReference type="KEGG" id="mym:A176_003731"/>
<proteinExistence type="predicted"/>